<feature type="compositionally biased region" description="Basic and acidic residues" evidence="1">
    <location>
        <begin position="19"/>
        <end position="35"/>
    </location>
</feature>
<accession>A0A7W3ZMI3</accession>
<dbReference type="EMBL" id="JABJWZ010000050">
    <property type="protein sequence ID" value="MBB1253392.1"/>
    <property type="molecule type" value="Genomic_DNA"/>
</dbReference>
<dbReference type="Proteomes" id="UP000525686">
    <property type="component" value="Unassembled WGS sequence"/>
</dbReference>
<feature type="region of interest" description="Disordered" evidence="1">
    <location>
        <begin position="1"/>
        <end position="54"/>
    </location>
</feature>
<comment type="caution">
    <text evidence="2">The sequence shown here is derived from an EMBL/GenBank/DDBJ whole genome shotgun (WGS) entry which is preliminary data.</text>
</comment>
<evidence type="ECO:0000313" key="3">
    <source>
        <dbReference type="Proteomes" id="UP000525686"/>
    </source>
</evidence>
<proteinExistence type="predicted"/>
<gene>
    <name evidence="2" type="ORF">H3146_08400</name>
</gene>
<reference evidence="3" key="1">
    <citation type="submission" date="2020-05" db="EMBL/GenBank/DDBJ databases">
        <title>Classification of alakaliphilic streptomycetes isolated from an alkaline soil next to Lonar Crater, India and a proposal for the recognition of Streptomyces alkaliterrae sp. nov.</title>
        <authorList>
            <person name="Golinska P."/>
        </authorList>
    </citation>
    <scope>NUCLEOTIDE SEQUENCE [LARGE SCALE GENOMIC DNA]</scope>
    <source>
        <strain evidence="3">OF3</strain>
    </source>
</reference>
<evidence type="ECO:0000256" key="1">
    <source>
        <dbReference type="SAM" id="MobiDB-lite"/>
    </source>
</evidence>
<name>A0A7W3ZMI3_9ACTN</name>
<dbReference type="AlphaFoldDB" id="A0A7W3ZMI3"/>
<sequence length="54" mass="5693">AKTAFRATAPDEDADDPDGERTDDGRVGDSGRTGDGEDDREPTTGTQAGVLRRD</sequence>
<feature type="non-terminal residue" evidence="2">
    <location>
        <position position="1"/>
    </location>
</feature>
<organism evidence="2 3">
    <name type="scientific">Streptomyces alkaliterrae</name>
    <dbReference type="NCBI Taxonomy" id="2213162"/>
    <lineage>
        <taxon>Bacteria</taxon>
        <taxon>Bacillati</taxon>
        <taxon>Actinomycetota</taxon>
        <taxon>Actinomycetes</taxon>
        <taxon>Kitasatosporales</taxon>
        <taxon>Streptomycetaceae</taxon>
        <taxon>Streptomyces</taxon>
    </lineage>
</organism>
<protein>
    <submittedName>
        <fullName evidence="2">Uncharacterized protein</fullName>
    </submittedName>
</protein>
<evidence type="ECO:0000313" key="2">
    <source>
        <dbReference type="EMBL" id="MBB1253392.1"/>
    </source>
</evidence>